<dbReference type="InterPro" id="IPR016095">
    <property type="entry name" value="Ribosomal_uL1_3-a/b-sand"/>
</dbReference>
<dbReference type="GO" id="GO:0015934">
    <property type="term" value="C:large ribosomal subunit"/>
    <property type="evidence" value="ECO:0007669"/>
    <property type="project" value="InterPro"/>
</dbReference>
<dbReference type="GO" id="GO:0006417">
    <property type="term" value="P:regulation of translation"/>
    <property type="evidence" value="ECO:0007669"/>
    <property type="project" value="UniProtKB-KW"/>
</dbReference>
<dbReference type="PANTHER" id="PTHR36427">
    <property type="entry name" value="54S RIBOSOMAL PROTEIN L1, MITOCHONDRIAL"/>
    <property type="match status" value="1"/>
</dbReference>
<dbReference type="PANTHER" id="PTHR36427:SF3">
    <property type="entry name" value="LARGE RIBOSOMAL SUBUNIT PROTEIN UL1M"/>
    <property type="match status" value="1"/>
</dbReference>
<sequence length="222" mass="24176">MDKQLAEKPKAVRSKVKKVRGKKYVAASGKRGTEELTLEEAVKKAKELSYAKFDASLDAHITLELEKADQQIRAFTVLPHGTGKELRVLVFSRDADEAKIEEISAGGAIPYDAVVATPAFMSKLAKVARILGPKGLMPTPKTGTVTDDPEKVVEELKKGRVEIKTEVKPVIHVSIGRVSFPDEHLVANFKAVVAELKKQSKIKSVILAPTMGPSVKVRLDSL</sequence>
<dbReference type="GO" id="GO:0003723">
    <property type="term" value="F:RNA binding"/>
    <property type="evidence" value="ECO:0007669"/>
    <property type="project" value="InterPro"/>
</dbReference>
<dbReference type="STRING" id="1802619.A2797_02505"/>
<evidence type="ECO:0000256" key="2">
    <source>
        <dbReference type="ARBA" id="ARBA00022491"/>
    </source>
</evidence>
<dbReference type="PROSITE" id="PS01199">
    <property type="entry name" value="RIBOSOMAL_L1"/>
    <property type="match status" value="1"/>
</dbReference>
<dbReference type="GO" id="GO:0003735">
    <property type="term" value="F:structural constituent of ribosome"/>
    <property type="evidence" value="ECO:0007669"/>
    <property type="project" value="InterPro"/>
</dbReference>
<dbReference type="AlphaFoldDB" id="A0A1F4VFS8"/>
<dbReference type="Proteomes" id="UP000179005">
    <property type="component" value="Unassembled WGS sequence"/>
</dbReference>
<gene>
    <name evidence="7" type="ORF">A2797_02505</name>
</gene>
<evidence type="ECO:0000256" key="6">
    <source>
        <dbReference type="RuleBase" id="RU000659"/>
    </source>
</evidence>
<evidence type="ECO:0000256" key="3">
    <source>
        <dbReference type="ARBA" id="ARBA00022845"/>
    </source>
</evidence>
<dbReference type="Pfam" id="PF00687">
    <property type="entry name" value="Ribosomal_L1"/>
    <property type="match status" value="1"/>
</dbReference>
<evidence type="ECO:0000313" key="7">
    <source>
        <dbReference type="EMBL" id="OGC56044.1"/>
    </source>
</evidence>
<dbReference type="EMBL" id="MEVC01000004">
    <property type="protein sequence ID" value="OGC56044.1"/>
    <property type="molecule type" value="Genomic_DNA"/>
</dbReference>
<dbReference type="GO" id="GO:0006412">
    <property type="term" value="P:translation"/>
    <property type="evidence" value="ECO:0007669"/>
    <property type="project" value="InterPro"/>
</dbReference>
<dbReference type="PIRSF" id="PIRSF002155">
    <property type="entry name" value="Ribosomal_L1"/>
    <property type="match status" value="1"/>
</dbReference>
<dbReference type="InterPro" id="IPR028364">
    <property type="entry name" value="Ribosomal_uL1/biogenesis"/>
</dbReference>
<dbReference type="Gene3D" id="3.40.50.790">
    <property type="match status" value="1"/>
</dbReference>
<reference evidence="7 8" key="1">
    <citation type="journal article" date="2016" name="Nat. Commun.">
        <title>Thousands of microbial genomes shed light on interconnected biogeochemical processes in an aquifer system.</title>
        <authorList>
            <person name="Anantharaman K."/>
            <person name="Brown C.T."/>
            <person name="Hug L.A."/>
            <person name="Sharon I."/>
            <person name="Castelle C.J."/>
            <person name="Probst A.J."/>
            <person name="Thomas B.C."/>
            <person name="Singh A."/>
            <person name="Wilkins M.J."/>
            <person name="Karaoz U."/>
            <person name="Brodie E.L."/>
            <person name="Williams K.H."/>
            <person name="Hubbard S.S."/>
            <person name="Banfield J.F."/>
        </authorList>
    </citation>
    <scope>NUCLEOTIDE SEQUENCE [LARGE SCALE GENOMIC DNA]</scope>
</reference>
<evidence type="ECO:0000313" key="8">
    <source>
        <dbReference type="Proteomes" id="UP000179005"/>
    </source>
</evidence>
<name>A0A1F4VFS8_UNCKA</name>
<dbReference type="InterPro" id="IPR023674">
    <property type="entry name" value="Ribosomal_uL1-like"/>
</dbReference>
<dbReference type="Gene3D" id="3.30.190.20">
    <property type="match status" value="1"/>
</dbReference>
<dbReference type="CDD" id="cd00403">
    <property type="entry name" value="Ribosomal_L1"/>
    <property type="match status" value="1"/>
</dbReference>
<dbReference type="InterPro" id="IPR023673">
    <property type="entry name" value="Ribosomal_uL1_CS"/>
</dbReference>
<accession>A0A1F4VFS8</accession>
<comment type="caution">
    <text evidence="7">The sequence shown here is derived from an EMBL/GenBank/DDBJ whole genome shotgun (WGS) entry which is preliminary data.</text>
</comment>
<organism evidence="7 8">
    <name type="scientific">candidate division WWE3 bacterium RIFCSPHIGHO2_01_FULL_48_15</name>
    <dbReference type="NCBI Taxonomy" id="1802619"/>
    <lineage>
        <taxon>Bacteria</taxon>
        <taxon>Katanobacteria</taxon>
    </lineage>
</organism>
<evidence type="ECO:0000256" key="5">
    <source>
        <dbReference type="ARBA" id="ARBA00023274"/>
    </source>
</evidence>
<evidence type="ECO:0000256" key="4">
    <source>
        <dbReference type="ARBA" id="ARBA00022980"/>
    </source>
</evidence>
<proteinExistence type="inferred from homology"/>
<dbReference type="InterPro" id="IPR002143">
    <property type="entry name" value="Ribosomal_uL1"/>
</dbReference>
<keyword evidence="3" id="KW-0810">Translation regulation</keyword>
<protein>
    <recommendedName>
        <fullName evidence="6">Ribosomal protein</fullName>
    </recommendedName>
</protein>
<evidence type="ECO:0000256" key="1">
    <source>
        <dbReference type="ARBA" id="ARBA00010531"/>
    </source>
</evidence>
<dbReference type="SUPFAM" id="SSF56808">
    <property type="entry name" value="Ribosomal protein L1"/>
    <property type="match status" value="1"/>
</dbReference>
<comment type="similarity">
    <text evidence="1 6">Belongs to the universal ribosomal protein uL1 family.</text>
</comment>
<keyword evidence="4 6" id="KW-0689">Ribosomal protein</keyword>
<keyword evidence="5 6" id="KW-0687">Ribonucleoprotein</keyword>
<keyword evidence="2" id="KW-0678">Repressor</keyword>